<organism evidence="2 3">
    <name type="scientific">Iocasia fonsfrigidae</name>
    <dbReference type="NCBI Taxonomy" id="2682810"/>
    <lineage>
        <taxon>Bacteria</taxon>
        <taxon>Bacillati</taxon>
        <taxon>Bacillota</taxon>
        <taxon>Clostridia</taxon>
        <taxon>Halanaerobiales</taxon>
        <taxon>Halanaerobiaceae</taxon>
        <taxon>Iocasia</taxon>
    </lineage>
</organism>
<proteinExistence type="predicted"/>
<name>A0A8A7K4Y7_9FIRM</name>
<sequence length="197" mass="21677">MPNFKVRNFSVDRLKTQIFGTSTENPIATDSDGLLRIRSISDAISVDMTGTVDIRDLTASSDSIEIYGFDGTNIQRIQTDTEGNIRTHLTARDFSELTETGLVSTDAFTFSEPRDNSEFTTYSFAVYNSGATNSIDARLEVSADTDQWYADTAARSISAASVDVFFPASFLKYTRVAYRSTDAGNASSLDIFFQAQL</sequence>
<dbReference type="Pfam" id="PF19912">
    <property type="entry name" value="DUF6385"/>
    <property type="match status" value="1"/>
</dbReference>
<dbReference type="InterPro" id="IPR045965">
    <property type="entry name" value="DUF6385"/>
</dbReference>
<dbReference type="Proteomes" id="UP000665020">
    <property type="component" value="Chromosome"/>
</dbReference>
<accession>A0A8A7K4Y7</accession>
<gene>
    <name evidence="2" type="ORF">GM661_01530</name>
</gene>
<evidence type="ECO:0000313" key="2">
    <source>
        <dbReference type="EMBL" id="QTL96746.1"/>
    </source>
</evidence>
<dbReference type="EMBL" id="CP046640">
    <property type="protein sequence ID" value="QTL96746.1"/>
    <property type="molecule type" value="Genomic_DNA"/>
</dbReference>
<evidence type="ECO:0000259" key="1">
    <source>
        <dbReference type="Pfam" id="PF19912"/>
    </source>
</evidence>
<feature type="domain" description="DUF6385" evidence="1">
    <location>
        <begin position="115"/>
        <end position="196"/>
    </location>
</feature>
<dbReference type="AlphaFoldDB" id="A0A8A7K4Y7"/>
<dbReference type="KEGG" id="ifn:GM661_01530"/>
<dbReference type="RefSeq" id="WP_125987501.1">
    <property type="nucleotide sequence ID" value="NZ_CP046640.1"/>
</dbReference>
<evidence type="ECO:0000313" key="3">
    <source>
        <dbReference type="Proteomes" id="UP000665020"/>
    </source>
</evidence>
<protein>
    <recommendedName>
        <fullName evidence="1">DUF6385 domain-containing protein</fullName>
    </recommendedName>
</protein>
<reference evidence="2" key="1">
    <citation type="submission" date="2019-12" db="EMBL/GenBank/DDBJ databases">
        <authorList>
            <person name="zhang j."/>
            <person name="sun C.M."/>
        </authorList>
    </citation>
    <scope>NUCLEOTIDE SEQUENCE</scope>
    <source>
        <strain evidence="2">NS-1</strain>
    </source>
</reference>
<keyword evidence="3" id="KW-1185">Reference proteome</keyword>